<feature type="compositionally biased region" description="Basic and acidic residues" evidence="3">
    <location>
        <begin position="29"/>
        <end position="42"/>
    </location>
</feature>
<feature type="compositionally biased region" description="Polar residues" evidence="3">
    <location>
        <begin position="69"/>
        <end position="85"/>
    </location>
</feature>
<feature type="DNA-binding region" description="Fork-head" evidence="2">
    <location>
        <begin position="204"/>
        <end position="249"/>
    </location>
</feature>
<dbReference type="GO" id="GO:0043565">
    <property type="term" value="F:sequence-specific DNA binding"/>
    <property type="evidence" value="ECO:0007669"/>
    <property type="project" value="InterPro"/>
</dbReference>
<comment type="subcellular location">
    <subcellularLocation>
        <location evidence="2">Nucleus</location>
    </subcellularLocation>
</comment>
<dbReference type="AlphaFoldDB" id="A0A4S8L4R2"/>
<evidence type="ECO:0000256" key="2">
    <source>
        <dbReference type="PROSITE-ProRule" id="PRU00089"/>
    </source>
</evidence>
<dbReference type="PROSITE" id="PS50039">
    <property type="entry name" value="FORK_HEAD_3"/>
    <property type="match status" value="1"/>
</dbReference>
<keyword evidence="6" id="KW-1185">Reference proteome</keyword>
<evidence type="ECO:0000256" key="3">
    <source>
        <dbReference type="SAM" id="MobiDB-lite"/>
    </source>
</evidence>
<evidence type="ECO:0000313" key="6">
    <source>
        <dbReference type="Proteomes" id="UP000297245"/>
    </source>
</evidence>
<dbReference type="GO" id="GO:0003700">
    <property type="term" value="F:DNA-binding transcription factor activity"/>
    <property type="evidence" value="ECO:0007669"/>
    <property type="project" value="InterPro"/>
</dbReference>
<dbReference type="OrthoDB" id="5954824at2759"/>
<sequence>MTQSPQSGDGIQENFSSDGTTKAPPCSYHRSDEEDGPGERHYGGSSQTQHHRRPNHGADTGSEPERYQHPTTTTMGEGYPQTRSSILAPIPRKPMNPAHHQASLEYQDSSTPPPTTGSLHPSHSGRLRPPNIEGLLTTPSTSPNPDSSSEHHQSSRVGEEDDAEGRSLRRYYNLGPGPLSLDALPDPAPEIADGRHERSVILGSLRHTLSLQGMFRRIAKPVSVPGRGAYWALAIDRLGEMKRERKRGRNPSASANSREELNEVMPPPSDSEDLGNISSSSSSSGSSQASSRPLSRNIRSYRRLRTYPFSGVVGSNRKLVSPASICRSIHKIKGVPSPSTDNSSLYFGGPGHRLAGTSPPSRSLSPSPPYYIPLPPPGLTRDYKNPRIAPLRPPFPGHDQLRRSESSPGLNTSLYHFPDESEYTRELSPQTSHNMPRRTESPWQPADGSSGRREGYPLESIYPSHRPLSAPLRPPGPPSNPDATVDGSQRGVNPRDVMSNSVYSDSGKEFSQASGGKGKGWEQNIF</sequence>
<feature type="compositionally biased region" description="Polar residues" evidence="3">
    <location>
        <begin position="1"/>
        <end position="20"/>
    </location>
</feature>
<dbReference type="Proteomes" id="UP000297245">
    <property type="component" value="Unassembled WGS sequence"/>
</dbReference>
<feature type="domain" description="Fork-head" evidence="4">
    <location>
        <begin position="204"/>
        <end position="249"/>
    </location>
</feature>
<feature type="compositionally biased region" description="Low complexity" evidence="3">
    <location>
        <begin position="137"/>
        <end position="147"/>
    </location>
</feature>
<protein>
    <recommendedName>
        <fullName evidence="4">Fork-head domain-containing protein</fullName>
    </recommendedName>
</protein>
<dbReference type="InterPro" id="IPR001766">
    <property type="entry name" value="Fork_head_dom"/>
</dbReference>
<gene>
    <name evidence="5" type="ORF">K435DRAFT_871174</name>
</gene>
<name>A0A4S8L4R2_DENBC</name>
<evidence type="ECO:0000256" key="1">
    <source>
        <dbReference type="ARBA" id="ARBA00023125"/>
    </source>
</evidence>
<dbReference type="GO" id="GO:0005634">
    <property type="term" value="C:nucleus"/>
    <property type="evidence" value="ECO:0007669"/>
    <property type="project" value="UniProtKB-SubCell"/>
</dbReference>
<feature type="compositionally biased region" description="Low complexity" evidence="3">
    <location>
        <begin position="174"/>
        <end position="185"/>
    </location>
</feature>
<evidence type="ECO:0000259" key="4">
    <source>
        <dbReference type="PROSITE" id="PS50039"/>
    </source>
</evidence>
<keyword evidence="1 2" id="KW-0238">DNA-binding</keyword>
<feature type="region of interest" description="Disordered" evidence="3">
    <location>
        <begin position="1"/>
        <end position="191"/>
    </location>
</feature>
<dbReference type="EMBL" id="ML179655">
    <property type="protein sequence ID" value="THU83564.1"/>
    <property type="molecule type" value="Genomic_DNA"/>
</dbReference>
<keyword evidence="2" id="KW-0539">Nucleus</keyword>
<accession>A0A4S8L4R2</accession>
<feature type="compositionally biased region" description="Pro residues" evidence="3">
    <location>
        <begin position="366"/>
        <end position="378"/>
    </location>
</feature>
<feature type="region of interest" description="Disordered" evidence="3">
    <location>
        <begin position="243"/>
        <end position="297"/>
    </location>
</feature>
<organism evidence="5 6">
    <name type="scientific">Dendrothele bispora (strain CBS 962.96)</name>
    <dbReference type="NCBI Taxonomy" id="1314807"/>
    <lineage>
        <taxon>Eukaryota</taxon>
        <taxon>Fungi</taxon>
        <taxon>Dikarya</taxon>
        <taxon>Basidiomycota</taxon>
        <taxon>Agaricomycotina</taxon>
        <taxon>Agaricomycetes</taxon>
        <taxon>Agaricomycetidae</taxon>
        <taxon>Agaricales</taxon>
        <taxon>Agaricales incertae sedis</taxon>
        <taxon>Dendrothele</taxon>
    </lineage>
</organism>
<feature type="region of interest" description="Disordered" evidence="3">
    <location>
        <begin position="332"/>
        <end position="526"/>
    </location>
</feature>
<feature type="compositionally biased region" description="Polar residues" evidence="3">
    <location>
        <begin position="104"/>
        <end position="121"/>
    </location>
</feature>
<proteinExistence type="predicted"/>
<reference evidence="5 6" key="1">
    <citation type="journal article" date="2019" name="Nat. Ecol. Evol.">
        <title>Megaphylogeny resolves global patterns of mushroom evolution.</title>
        <authorList>
            <person name="Varga T."/>
            <person name="Krizsan K."/>
            <person name="Foldi C."/>
            <person name="Dima B."/>
            <person name="Sanchez-Garcia M."/>
            <person name="Sanchez-Ramirez S."/>
            <person name="Szollosi G.J."/>
            <person name="Szarkandi J.G."/>
            <person name="Papp V."/>
            <person name="Albert L."/>
            <person name="Andreopoulos W."/>
            <person name="Angelini C."/>
            <person name="Antonin V."/>
            <person name="Barry K.W."/>
            <person name="Bougher N.L."/>
            <person name="Buchanan P."/>
            <person name="Buyck B."/>
            <person name="Bense V."/>
            <person name="Catcheside P."/>
            <person name="Chovatia M."/>
            <person name="Cooper J."/>
            <person name="Damon W."/>
            <person name="Desjardin D."/>
            <person name="Finy P."/>
            <person name="Geml J."/>
            <person name="Haridas S."/>
            <person name="Hughes K."/>
            <person name="Justo A."/>
            <person name="Karasinski D."/>
            <person name="Kautmanova I."/>
            <person name="Kiss B."/>
            <person name="Kocsube S."/>
            <person name="Kotiranta H."/>
            <person name="LaButti K.M."/>
            <person name="Lechner B.E."/>
            <person name="Liimatainen K."/>
            <person name="Lipzen A."/>
            <person name="Lukacs Z."/>
            <person name="Mihaltcheva S."/>
            <person name="Morgado L.N."/>
            <person name="Niskanen T."/>
            <person name="Noordeloos M.E."/>
            <person name="Ohm R.A."/>
            <person name="Ortiz-Santana B."/>
            <person name="Ovrebo C."/>
            <person name="Racz N."/>
            <person name="Riley R."/>
            <person name="Savchenko A."/>
            <person name="Shiryaev A."/>
            <person name="Soop K."/>
            <person name="Spirin V."/>
            <person name="Szebenyi C."/>
            <person name="Tomsovsky M."/>
            <person name="Tulloss R.E."/>
            <person name="Uehling J."/>
            <person name="Grigoriev I.V."/>
            <person name="Vagvolgyi C."/>
            <person name="Papp T."/>
            <person name="Martin F.M."/>
            <person name="Miettinen O."/>
            <person name="Hibbett D.S."/>
            <person name="Nagy L.G."/>
        </authorList>
    </citation>
    <scope>NUCLEOTIDE SEQUENCE [LARGE SCALE GENOMIC DNA]</scope>
    <source>
        <strain evidence="5 6">CBS 962.96</strain>
    </source>
</reference>
<evidence type="ECO:0000313" key="5">
    <source>
        <dbReference type="EMBL" id="THU83564.1"/>
    </source>
</evidence>
<feature type="compositionally biased region" description="Low complexity" evidence="3">
    <location>
        <begin position="274"/>
        <end position="295"/>
    </location>
</feature>
<feature type="compositionally biased region" description="Polar residues" evidence="3">
    <location>
        <begin position="498"/>
        <end position="514"/>
    </location>
</feature>